<gene>
    <name evidence="3" type="ORF">AAM4_0408</name>
</gene>
<dbReference type="AlphaFoldDB" id="A0A1L7RMJ8"/>
<dbReference type="RefSeq" id="WP_210578642.1">
    <property type="nucleotide sequence ID" value="NZ_LK995470.1"/>
</dbReference>
<organism evidence="3">
    <name type="scientific">Actinomyces succiniciruminis</name>
    <dbReference type="NCBI Taxonomy" id="1522002"/>
    <lineage>
        <taxon>Bacteria</taxon>
        <taxon>Bacillati</taxon>
        <taxon>Actinomycetota</taxon>
        <taxon>Actinomycetes</taxon>
        <taxon>Actinomycetales</taxon>
        <taxon>Actinomycetaceae</taxon>
        <taxon>Actinomyces</taxon>
    </lineage>
</organism>
<accession>A0A1L7RMJ8</accession>
<feature type="region of interest" description="Disordered" evidence="1">
    <location>
        <begin position="1"/>
        <end position="22"/>
    </location>
</feature>
<evidence type="ECO:0000259" key="2">
    <source>
        <dbReference type="Pfam" id="PF22552"/>
    </source>
</evidence>
<dbReference type="EMBL" id="LK995470">
    <property type="protein sequence ID" value="CED90303.1"/>
    <property type="molecule type" value="Genomic_DNA"/>
</dbReference>
<proteinExistence type="predicted"/>
<reference evidence="3" key="1">
    <citation type="submission" date="2014-07" db="EMBL/GenBank/DDBJ databases">
        <authorList>
            <person name="Zhang J.E."/>
            <person name="Yang H."/>
            <person name="Guo J."/>
            <person name="Deng Z."/>
            <person name="Luo H."/>
            <person name="Luo M."/>
            <person name="Zhao B."/>
        </authorList>
    </citation>
    <scope>NUCLEOTIDE SEQUENCE</scope>
    <source>
        <strain evidence="3">AM4</strain>
    </source>
</reference>
<sequence>MSATHSDDDSPTPAGEPGLDVGSWNRFIPSLTHLLQQTGPDDGAIGVRLTAAAPIVTAATAAYARPEGGLRRLLGRRRRLSPSPLPPVLTVRTRPDAVVLTAPLLDADGRARLGEDALAALDSLGWKRQDDAMVLHVVDAAAAAELSTRVLIEVFDVAHPADLVAVAEPAAAPEA</sequence>
<protein>
    <recommendedName>
        <fullName evidence="2">TY-Chap N-terminal domain-containing protein</fullName>
    </recommendedName>
</protein>
<dbReference type="Pfam" id="PF22552">
    <property type="entry name" value="TY-Chap3"/>
    <property type="match status" value="1"/>
</dbReference>
<dbReference type="InterPro" id="IPR054344">
    <property type="entry name" value="TY-Chap_N"/>
</dbReference>
<feature type="domain" description="TY-Chap N-terminal" evidence="2">
    <location>
        <begin position="86"/>
        <end position="163"/>
    </location>
</feature>
<evidence type="ECO:0000256" key="1">
    <source>
        <dbReference type="SAM" id="MobiDB-lite"/>
    </source>
</evidence>
<name>A0A1L7RMJ8_9ACTO</name>
<evidence type="ECO:0000313" key="3">
    <source>
        <dbReference type="EMBL" id="CED90303.1"/>
    </source>
</evidence>